<dbReference type="InterPro" id="IPR006944">
    <property type="entry name" value="Phage/GTA_portal"/>
</dbReference>
<sequence length="734" mass="80985">MTLLSRITSRFLPSAATSRDGGDGMGDGVVKRTTAQLLAFLNNWAGDSGTDGLKDPYLKSPWVSSAVQIITGPIAQVGLKFFEGEKEITDSTLAAFWNRPMRGMARNSRASRFDTIEATVGWLCLNGEFFWILDDTWLTRGPVKSPFIVARPDSMTPIVDDGELIGWRFRDGAKREHDLIPDQVITSRRWNPYNDFRGAAPLESAMMAASADYAASRTWKSLAETNGDLGENVIAPNGVTEPQQEQIKLMLKRKREAAKKGKFLPAFYVGDIKVTEPHIKSPDSAAAAQRLQNRQEVYIALGVPPSFAETTASYSIGSASDRFKLIEETCMPIATKIAEAVEEVSSRLLGGRSITASFNFDNHSTMQQVRAERLESGRKLHERGIPWEVISNHLDLGLPAFPGSKDSWLPYAVQRITDNKPGTPEPTSATGKASSAVTAFEELEELLKGCPAHPRAHLTSRTPEKKAEPSPLWIKQMNSRAPHVKRIRGIVDRALFEARKETLANISQAADAEKAIRAGAFDFIFDLANFLELLIEPIFKADHAAYEAAGAELIADEMGLDTPFIGADPLGLQWLQERKNHIQDAGQKVWEEVRDSLEEGVNAGESFEKLSRRVREQFNGFSKERGMRVAVTEIGIAFGTGRFEAMQQAGAGFKGWYTSDDGQVRDTHQRLHNKVIPIDEPFDVGGFPMMYPCDPSGPPQEIIRCRCIHGPADEPTGPDESDIEGNNPDAEIPF</sequence>
<reference evidence="3" key="1">
    <citation type="submission" date="2021-01" db="EMBL/GenBank/DDBJ databases">
        <title>Modified the classification status of verrucomicrobia.</title>
        <authorList>
            <person name="Feng X."/>
        </authorList>
    </citation>
    <scope>NUCLEOTIDE SEQUENCE</scope>
    <source>
        <strain evidence="3">KCTC 22041</strain>
    </source>
</reference>
<organism evidence="3 4">
    <name type="scientific">Luteolibacter pohnpeiensis</name>
    <dbReference type="NCBI Taxonomy" id="454153"/>
    <lineage>
        <taxon>Bacteria</taxon>
        <taxon>Pseudomonadati</taxon>
        <taxon>Verrucomicrobiota</taxon>
        <taxon>Verrucomicrobiia</taxon>
        <taxon>Verrucomicrobiales</taxon>
        <taxon>Verrucomicrobiaceae</taxon>
        <taxon>Luteolibacter</taxon>
    </lineage>
</organism>
<dbReference type="RefSeq" id="WP_200272991.1">
    <property type="nucleotide sequence ID" value="NZ_JAENIJ010000035.1"/>
</dbReference>
<proteinExistence type="predicted"/>
<feature type="region of interest" description="Disordered" evidence="1">
    <location>
        <begin position="709"/>
        <end position="734"/>
    </location>
</feature>
<comment type="caution">
    <text evidence="3">The sequence shown here is derived from an EMBL/GenBank/DDBJ whole genome shotgun (WGS) entry which is preliminary data.</text>
</comment>
<protein>
    <submittedName>
        <fullName evidence="3">Phage portal protein</fullName>
    </submittedName>
</protein>
<feature type="domain" description="Phage head morphogenesis" evidence="2">
    <location>
        <begin position="592"/>
        <end position="707"/>
    </location>
</feature>
<evidence type="ECO:0000256" key="1">
    <source>
        <dbReference type="SAM" id="MobiDB-lite"/>
    </source>
</evidence>
<evidence type="ECO:0000259" key="2">
    <source>
        <dbReference type="Pfam" id="PF04233"/>
    </source>
</evidence>
<gene>
    <name evidence="3" type="ORF">JIN85_16945</name>
</gene>
<dbReference type="Pfam" id="PF04860">
    <property type="entry name" value="Phage_portal"/>
    <property type="match status" value="1"/>
</dbReference>
<keyword evidence="4" id="KW-1185">Reference proteome</keyword>
<accession>A0A934S6R4</accession>
<name>A0A934S6R4_9BACT</name>
<dbReference type="AlphaFoldDB" id="A0A934S6R4"/>
<dbReference type="InterPro" id="IPR006528">
    <property type="entry name" value="Phage_head_morphogenesis_dom"/>
</dbReference>
<dbReference type="EMBL" id="JAENIJ010000035">
    <property type="protein sequence ID" value="MBK1884110.1"/>
    <property type="molecule type" value="Genomic_DNA"/>
</dbReference>
<dbReference type="Proteomes" id="UP000603141">
    <property type="component" value="Unassembled WGS sequence"/>
</dbReference>
<evidence type="ECO:0000313" key="4">
    <source>
        <dbReference type="Proteomes" id="UP000603141"/>
    </source>
</evidence>
<dbReference type="Pfam" id="PF04233">
    <property type="entry name" value="Phage_Mu_F"/>
    <property type="match status" value="1"/>
</dbReference>
<evidence type="ECO:0000313" key="3">
    <source>
        <dbReference type="EMBL" id="MBK1884110.1"/>
    </source>
</evidence>